<sequence>MKAINLITLVLVIVGGINWGLVGLAQFDLVAAIFGGQDALLARVVYVLVGLSALWQIVPLLQAGSAGQVRAEARR</sequence>
<evidence type="ECO:0000313" key="2">
    <source>
        <dbReference type="EMBL" id="MBD7988304.1"/>
    </source>
</evidence>
<reference evidence="2 3" key="1">
    <citation type="submission" date="2020-08" db="EMBL/GenBank/DDBJ databases">
        <title>A Genomic Blueprint of the Chicken Gut Microbiome.</title>
        <authorList>
            <person name="Gilroy R."/>
            <person name="Ravi A."/>
            <person name="Getino M."/>
            <person name="Pursley I."/>
            <person name="Horton D.L."/>
            <person name="Alikhan N.-F."/>
            <person name="Baker D."/>
            <person name="Gharbi K."/>
            <person name="Hall N."/>
            <person name="Watson M."/>
            <person name="Adriaenssens E.M."/>
            <person name="Foster-Nyarko E."/>
            <person name="Jarju S."/>
            <person name="Secka A."/>
            <person name="Antonio M."/>
            <person name="Oren A."/>
            <person name="Chaudhuri R."/>
            <person name="La Ragione R.M."/>
            <person name="Hildebrand F."/>
            <person name="Pallen M.J."/>
        </authorList>
    </citation>
    <scope>NUCLEOTIDE SEQUENCE [LARGE SCALE GENOMIC DNA]</scope>
    <source>
        <strain evidence="2 3">Sa2BVA3</strain>
    </source>
</reference>
<accession>A0ABR8UL44</accession>
<comment type="caution">
    <text evidence="2">The sequence shown here is derived from an EMBL/GenBank/DDBJ whole genome shotgun (WGS) entry which is preliminary data.</text>
</comment>
<dbReference type="Proteomes" id="UP000647183">
    <property type="component" value="Unassembled WGS sequence"/>
</dbReference>
<keyword evidence="1" id="KW-1133">Transmembrane helix</keyword>
<keyword evidence="1" id="KW-0472">Membrane</keyword>
<proteinExistence type="predicted"/>
<dbReference type="InterPro" id="IPR007211">
    <property type="entry name" value="DUF378"/>
</dbReference>
<feature type="transmembrane region" description="Helical" evidence="1">
    <location>
        <begin position="7"/>
        <end position="34"/>
    </location>
</feature>
<dbReference type="RefSeq" id="WP_191729509.1">
    <property type="nucleotide sequence ID" value="NZ_JACSQJ010000005.1"/>
</dbReference>
<evidence type="ECO:0000256" key="1">
    <source>
        <dbReference type="SAM" id="Phobius"/>
    </source>
</evidence>
<keyword evidence="3" id="KW-1185">Reference proteome</keyword>
<dbReference type="Pfam" id="PF04070">
    <property type="entry name" value="DUF378"/>
    <property type="match status" value="1"/>
</dbReference>
<keyword evidence="1" id="KW-0812">Transmembrane</keyword>
<gene>
    <name evidence="2" type="ORF">H9645_09720</name>
</gene>
<dbReference type="PANTHER" id="PTHR37304:SF1">
    <property type="entry name" value="MEMBRANE PROTEIN"/>
    <property type="match status" value="1"/>
</dbReference>
<feature type="transmembrane region" description="Helical" evidence="1">
    <location>
        <begin position="40"/>
        <end position="61"/>
    </location>
</feature>
<dbReference type="PANTHER" id="PTHR37304">
    <property type="entry name" value="MEMBRANE PROTEIN-RELATED"/>
    <property type="match status" value="1"/>
</dbReference>
<protein>
    <submittedName>
        <fullName evidence="2">DUF378 domain-containing protein</fullName>
    </submittedName>
</protein>
<dbReference type="EMBL" id="JACSQJ010000005">
    <property type="protein sequence ID" value="MBD7988304.1"/>
    <property type="molecule type" value="Genomic_DNA"/>
</dbReference>
<name>A0ABR8UL44_9GAMM</name>
<evidence type="ECO:0000313" key="3">
    <source>
        <dbReference type="Proteomes" id="UP000647183"/>
    </source>
</evidence>
<organism evidence="2 3">
    <name type="scientific">Luteimonas colneyensis</name>
    <dbReference type="NCBI Taxonomy" id="2762230"/>
    <lineage>
        <taxon>Bacteria</taxon>
        <taxon>Pseudomonadati</taxon>
        <taxon>Pseudomonadota</taxon>
        <taxon>Gammaproteobacteria</taxon>
        <taxon>Lysobacterales</taxon>
        <taxon>Lysobacteraceae</taxon>
        <taxon>Luteimonas</taxon>
    </lineage>
</organism>